<dbReference type="GO" id="GO:0005829">
    <property type="term" value="C:cytosol"/>
    <property type="evidence" value="ECO:0007669"/>
    <property type="project" value="TreeGrafter"/>
</dbReference>
<sequence length="229" mass="26066">MDCCQKNELCASKVPIFTELSLDKLEEVNKLVNRKEYKKGEIIFLQGQLGKKIYILNSGQAKIYKTSRDGKEHILRLLKENDFFGEMVLFKEDSLDTSAQAITDCIICEINKKDLERLLKENSNIVYRLLSAITSRLKEAEQMLESLALEDARQKTIRLLVDLAQESGVETKEGLVIELPLSREGLANLLAMTQETLSRKLSNLQTEGIITIHGQKKVIIRKKELLKNS</sequence>
<dbReference type="SUPFAM" id="SSF46785">
    <property type="entry name" value="Winged helix' DNA-binding domain"/>
    <property type="match status" value="1"/>
</dbReference>
<gene>
    <name evidence="6" type="ORF">SAMN02745118_01369</name>
</gene>
<evidence type="ECO:0000256" key="2">
    <source>
        <dbReference type="ARBA" id="ARBA00023125"/>
    </source>
</evidence>
<accession>A0A1T4M7H2</accession>
<dbReference type="InterPro" id="IPR050397">
    <property type="entry name" value="Env_Response_Regulators"/>
</dbReference>
<protein>
    <submittedName>
        <fullName evidence="6">CRP/FNR family transcriptional regulator, anaerobic regulatory protein</fullName>
    </submittedName>
</protein>
<dbReference type="SUPFAM" id="SSF51206">
    <property type="entry name" value="cAMP-binding domain-like"/>
    <property type="match status" value="1"/>
</dbReference>
<dbReference type="STRING" id="142842.SAMN02745118_01369"/>
<evidence type="ECO:0000259" key="5">
    <source>
        <dbReference type="PROSITE" id="PS51063"/>
    </source>
</evidence>
<evidence type="ECO:0000259" key="4">
    <source>
        <dbReference type="PROSITE" id="PS50042"/>
    </source>
</evidence>
<dbReference type="CDD" id="cd00038">
    <property type="entry name" value="CAP_ED"/>
    <property type="match status" value="1"/>
</dbReference>
<feature type="domain" description="HTH crp-type" evidence="5">
    <location>
        <begin position="150"/>
        <end position="224"/>
    </location>
</feature>
<dbReference type="InterPro" id="IPR018490">
    <property type="entry name" value="cNMP-bd_dom_sf"/>
</dbReference>
<dbReference type="PROSITE" id="PS00042">
    <property type="entry name" value="HTH_CRP_1"/>
    <property type="match status" value="1"/>
</dbReference>
<dbReference type="PANTHER" id="PTHR24567">
    <property type="entry name" value="CRP FAMILY TRANSCRIPTIONAL REGULATORY PROTEIN"/>
    <property type="match status" value="1"/>
</dbReference>
<dbReference type="EMBL" id="FUWM01000010">
    <property type="protein sequence ID" value="SJZ62851.1"/>
    <property type="molecule type" value="Genomic_DNA"/>
</dbReference>
<dbReference type="InterPro" id="IPR036388">
    <property type="entry name" value="WH-like_DNA-bd_sf"/>
</dbReference>
<evidence type="ECO:0000313" key="7">
    <source>
        <dbReference type="Proteomes" id="UP000190625"/>
    </source>
</evidence>
<dbReference type="PROSITE" id="PS51063">
    <property type="entry name" value="HTH_CRP_2"/>
    <property type="match status" value="1"/>
</dbReference>
<dbReference type="OrthoDB" id="9798104at2"/>
<feature type="domain" description="Cyclic nucleotide-binding" evidence="4">
    <location>
        <begin position="16"/>
        <end position="136"/>
    </location>
</feature>
<dbReference type="InterPro" id="IPR012318">
    <property type="entry name" value="HTH_CRP"/>
</dbReference>
<name>A0A1T4M7H2_9FIRM</name>
<dbReference type="CDD" id="cd00092">
    <property type="entry name" value="HTH_CRP"/>
    <property type="match status" value="1"/>
</dbReference>
<dbReference type="PROSITE" id="PS50042">
    <property type="entry name" value="CNMP_BINDING_3"/>
    <property type="match status" value="1"/>
</dbReference>
<dbReference type="AlphaFoldDB" id="A0A1T4M7H2"/>
<proteinExistence type="predicted"/>
<dbReference type="PRINTS" id="PR00034">
    <property type="entry name" value="HTHCRP"/>
</dbReference>
<dbReference type="Pfam" id="PF00027">
    <property type="entry name" value="cNMP_binding"/>
    <property type="match status" value="1"/>
</dbReference>
<dbReference type="GO" id="GO:0003677">
    <property type="term" value="F:DNA binding"/>
    <property type="evidence" value="ECO:0007669"/>
    <property type="project" value="UniProtKB-KW"/>
</dbReference>
<dbReference type="PANTHER" id="PTHR24567:SF28">
    <property type="entry name" value="LISTERIOLYSIN REGULATORY PROTEIN"/>
    <property type="match status" value="1"/>
</dbReference>
<dbReference type="Gene3D" id="2.60.120.10">
    <property type="entry name" value="Jelly Rolls"/>
    <property type="match status" value="1"/>
</dbReference>
<dbReference type="InterPro" id="IPR014710">
    <property type="entry name" value="RmlC-like_jellyroll"/>
</dbReference>
<reference evidence="7" key="1">
    <citation type="submission" date="2017-02" db="EMBL/GenBank/DDBJ databases">
        <authorList>
            <person name="Varghese N."/>
            <person name="Submissions S."/>
        </authorList>
    </citation>
    <scope>NUCLEOTIDE SEQUENCE [LARGE SCALE GENOMIC DNA]</scope>
    <source>
        <strain evidence="7">ATCC BAA-73</strain>
    </source>
</reference>
<dbReference type="InterPro" id="IPR018335">
    <property type="entry name" value="Tscrpt_reg_HTH_Crp-type_CS"/>
</dbReference>
<evidence type="ECO:0000256" key="1">
    <source>
        <dbReference type="ARBA" id="ARBA00023015"/>
    </source>
</evidence>
<dbReference type="Gene3D" id="1.10.10.10">
    <property type="entry name" value="Winged helix-like DNA-binding domain superfamily/Winged helix DNA-binding domain"/>
    <property type="match status" value="1"/>
</dbReference>
<dbReference type="RefSeq" id="WP_078809849.1">
    <property type="nucleotide sequence ID" value="NZ_FUWM01000010.1"/>
</dbReference>
<keyword evidence="1" id="KW-0805">Transcription regulation</keyword>
<keyword evidence="2" id="KW-0238">DNA-binding</keyword>
<keyword evidence="3" id="KW-0804">Transcription</keyword>
<evidence type="ECO:0000256" key="3">
    <source>
        <dbReference type="ARBA" id="ARBA00023163"/>
    </source>
</evidence>
<dbReference type="SMART" id="SM00419">
    <property type="entry name" value="HTH_CRP"/>
    <property type="match status" value="1"/>
</dbReference>
<dbReference type="InterPro" id="IPR000595">
    <property type="entry name" value="cNMP-bd_dom"/>
</dbReference>
<evidence type="ECO:0000313" key="6">
    <source>
        <dbReference type="EMBL" id="SJZ62851.1"/>
    </source>
</evidence>
<dbReference type="Pfam" id="PF13545">
    <property type="entry name" value="HTH_Crp_2"/>
    <property type="match status" value="1"/>
</dbReference>
<dbReference type="SMART" id="SM00100">
    <property type="entry name" value="cNMP"/>
    <property type="match status" value="1"/>
</dbReference>
<keyword evidence="7" id="KW-1185">Reference proteome</keyword>
<dbReference type="GO" id="GO:0003700">
    <property type="term" value="F:DNA-binding transcription factor activity"/>
    <property type="evidence" value="ECO:0007669"/>
    <property type="project" value="InterPro"/>
</dbReference>
<dbReference type="Proteomes" id="UP000190625">
    <property type="component" value="Unassembled WGS sequence"/>
</dbReference>
<organism evidence="6 7">
    <name type="scientific">Selenihalanaerobacter shriftii</name>
    <dbReference type="NCBI Taxonomy" id="142842"/>
    <lineage>
        <taxon>Bacteria</taxon>
        <taxon>Bacillati</taxon>
        <taxon>Bacillota</taxon>
        <taxon>Clostridia</taxon>
        <taxon>Halanaerobiales</taxon>
        <taxon>Halobacteroidaceae</taxon>
        <taxon>Selenihalanaerobacter</taxon>
    </lineage>
</organism>
<dbReference type="InterPro" id="IPR036390">
    <property type="entry name" value="WH_DNA-bd_sf"/>
</dbReference>